<sequence length="145" mass="15658">MQLMRKYVLTSEIAREIINKAEEKAKEFGVRVCIAVVDDGGNLLEFRRMTGAPILSIGISQNKAYTAIAFGLPTSKWYELIKDEPALLHGIVHTPRLVIFAGGVPIKVNGQIIGGIGVSGATAQRDEEIALAGISVVENLTNIEQ</sequence>
<dbReference type="PANTHER" id="PTHR34309:SF1">
    <property type="entry name" value="PROTEIN GLCG"/>
    <property type="match status" value="1"/>
</dbReference>
<organism evidence="1 2">
    <name type="scientific">Kryptobacter tengchongensis</name>
    <dbReference type="NCBI Taxonomy" id="1643429"/>
    <lineage>
        <taxon>Bacteria</taxon>
        <taxon>Pseudomonadati</taxon>
        <taxon>Candidatus Kryptoniota</taxon>
        <taxon>Candidatus Kryptobacter</taxon>
    </lineage>
</organism>
<reference evidence="1 2" key="1">
    <citation type="submission" date="2015-11" db="EMBL/GenBank/DDBJ databases">
        <authorList>
            <person name="Varghese N."/>
        </authorList>
    </citation>
    <scope>NUCLEOTIDE SEQUENCE [LARGE SCALE GENOMIC DNA]</scope>
    <source>
        <strain evidence="1 2">JGI-25</strain>
    </source>
</reference>
<gene>
    <name evidence="1" type="ORF">JGI25_00811</name>
</gene>
<dbReference type="EMBL" id="CZVV01000044">
    <property type="protein sequence ID" value="CUT00922.1"/>
    <property type="molecule type" value="Genomic_DNA"/>
</dbReference>
<dbReference type="AlphaFoldDB" id="A0A916LJF9"/>
<protein>
    <submittedName>
        <fullName evidence="1">Uncharacterized conserved protein GlcG, DUF336 family</fullName>
    </submittedName>
</protein>
<dbReference type="InterPro" id="IPR052517">
    <property type="entry name" value="GlcG_carb_metab_protein"/>
</dbReference>
<dbReference type="Gene3D" id="3.30.450.150">
    <property type="entry name" value="Haem-degrading domain"/>
    <property type="match status" value="1"/>
</dbReference>
<evidence type="ECO:0000313" key="1">
    <source>
        <dbReference type="EMBL" id="CUT00922.1"/>
    </source>
</evidence>
<dbReference type="PANTHER" id="PTHR34309">
    <property type="entry name" value="SLR1406 PROTEIN"/>
    <property type="match status" value="1"/>
</dbReference>
<comment type="caution">
    <text evidence="1">The sequence shown here is derived from an EMBL/GenBank/DDBJ whole genome shotgun (WGS) entry which is preliminary data.</text>
</comment>
<proteinExistence type="predicted"/>
<dbReference type="SUPFAM" id="SSF143744">
    <property type="entry name" value="GlcG-like"/>
    <property type="match status" value="1"/>
</dbReference>
<evidence type="ECO:0000313" key="2">
    <source>
        <dbReference type="Proteomes" id="UP000243105"/>
    </source>
</evidence>
<name>A0A916LJF9_KRYT1</name>
<dbReference type="InterPro" id="IPR005624">
    <property type="entry name" value="PduO/GlcC-like"/>
</dbReference>
<dbReference type="Proteomes" id="UP000243105">
    <property type="component" value="Unassembled WGS sequence"/>
</dbReference>
<dbReference type="RefSeq" id="WP_072211034.1">
    <property type="nucleotide sequence ID" value="NZ_CZVV01000044.1"/>
</dbReference>
<accession>A0A916LJF9</accession>
<dbReference type="Pfam" id="PF03928">
    <property type="entry name" value="HbpS-like"/>
    <property type="match status" value="1"/>
</dbReference>
<dbReference type="InterPro" id="IPR038084">
    <property type="entry name" value="PduO/GlcC-like_sf"/>
</dbReference>